<protein>
    <submittedName>
        <fullName evidence="8">GTPase</fullName>
    </submittedName>
</protein>
<comment type="caution">
    <text evidence="8">The sequence shown here is derived from an EMBL/GenBank/DDBJ whole genome shotgun (WGS) entry which is preliminary data.</text>
</comment>
<dbReference type="InterPro" id="IPR027417">
    <property type="entry name" value="P-loop_NTPase"/>
</dbReference>
<dbReference type="InterPro" id="IPR045063">
    <property type="entry name" value="Dynamin_N"/>
</dbReference>
<keyword evidence="5" id="KW-0472">Membrane</keyword>
<evidence type="ECO:0000259" key="7">
    <source>
        <dbReference type="Pfam" id="PF00350"/>
    </source>
</evidence>
<keyword evidence="9" id="KW-1185">Reference proteome</keyword>
<reference evidence="8" key="1">
    <citation type="journal article" date="2014" name="Int. J. Syst. Evol. Microbiol.">
        <title>Complete genome sequence of Corynebacterium casei LMG S-19264T (=DSM 44701T), isolated from a smear-ripened cheese.</title>
        <authorList>
            <consortium name="US DOE Joint Genome Institute (JGI-PGF)"/>
            <person name="Walter F."/>
            <person name="Albersmeier A."/>
            <person name="Kalinowski J."/>
            <person name="Ruckert C."/>
        </authorList>
    </citation>
    <scope>NUCLEOTIDE SEQUENCE</scope>
    <source>
        <strain evidence="8">JCM 17251</strain>
    </source>
</reference>
<dbReference type="EMBL" id="BMOS01000014">
    <property type="protein sequence ID" value="GGN59247.1"/>
    <property type="molecule type" value="Genomic_DNA"/>
</dbReference>
<dbReference type="GO" id="GO:0005525">
    <property type="term" value="F:GTP binding"/>
    <property type="evidence" value="ECO:0007669"/>
    <property type="project" value="UniProtKB-KW"/>
</dbReference>
<reference evidence="8" key="2">
    <citation type="submission" date="2020-09" db="EMBL/GenBank/DDBJ databases">
        <authorList>
            <person name="Sun Q."/>
            <person name="Ohkuma M."/>
        </authorList>
    </citation>
    <scope>NUCLEOTIDE SEQUENCE</scope>
    <source>
        <strain evidence="8">JCM 17251</strain>
    </source>
</reference>
<evidence type="ECO:0000256" key="1">
    <source>
        <dbReference type="ARBA" id="ARBA00004370"/>
    </source>
</evidence>
<dbReference type="PANTHER" id="PTHR10465">
    <property type="entry name" value="TRANSMEMBRANE GTPASE FZO1"/>
    <property type="match status" value="1"/>
</dbReference>
<evidence type="ECO:0000256" key="3">
    <source>
        <dbReference type="ARBA" id="ARBA00022801"/>
    </source>
</evidence>
<evidence type="ECO:0000256" key="4">
    <source>
        <dbReference type="ARBA" id="ARBA00023134"/>
    </source>
</evidence>
<dbReference type="SUPFAM" id="SSF52540">
    <property type="entry name" value="P-loop containing nucleoside triphosphate hydrolases"/>
    <property type="match status" value="2"/>
</dbReference>
<keyword evidence="4" id="KW-0342">GTP-binding</keyword>
<comment type="subcellular location">
    <subcellularLocation>
        <location evidence="1">Membrane</location>
    </subcellularLocation>
</comment>
<evidence type="ECO:0000256" key="6">
    <source>
        <dbReference type="SAM" id="Coils"/>
    </source>
</evidence>
<dbReference type="GO" id="GO:0016020">
    <property type="term" value="C:membrane"/>
    <property type="evidence" value="ECO:0007669"/>
    <property type="project" value="UniProtKB-SubCell"/>
</dbReference>
<sequence>MVQVNTGTELNEEQLAALYQLMQANNDEENAKKILELYQKLHDKELVVSFSGHFSAGKSSMINALLGKDILPKSPIPTSANIVKLTSGEGWARVFFTKGDPIEYQEPYDLDMIKAYSTDKDEIKRIEISTKEVIIPHKAALMDTPGIDAADDADRLMTESALHLVDVLFYVVDYNHVQSEVNLYFLQSLQENQIPFYLIINQIDKHNEKELSFASFKESIRQTFTAWNIQPVEVFYTSLYDPSLTINEFNKVKTTLFSILENEGDTHFNIQASVKQVMEKHKSFLEQQYDELKSEIEMDEDVEQQLAHMETAEKLMRNLAKEPEELEETFQSELKQTLQNAYLMPKEVRDLAESYLEAEQPRFKVGLFGSKKKTEEERANRREEFEQLIQETIRSSIQWKLRDKYVQLLKDYALTDQALIEEVNNFSINYDHSDFEKLLKHGAQVNGEYVLNYTNDVASDIKAKFRRRSLDFLEVIQQALADKHAETLAKQETSSESLEEVRKVIDKYNKIQAELESKISVIDEVFAFPRVDEREWEQTLTEAKRKEDKFVIAEQSIYEKNQEETKTEIKAVVEAEAQPTNLSAEEMLKRIEQTITLTEKIPGFTDLITDLKRKQDRLKNRTFTIALFGAFSAGKSSFSNALIGENVLPVSPNPTTATVNRIHPITEEYPHGTVIVTMKQEAKLYEELTDMTDKFSPKGDTLDRLLTWIDKKNIAEDARLNKMYQAYIRAMMKGYIANKEYIGKKRTIPFDEFVAYVADETMACFVEAIDVYYDSPITRQGISLVDTPGADSVNARHTNVAFNYIKHADAILYVTYYNHALSRADRDFLLQLGRVKEAFQLDKMFFIVNAADLAESKEELQLVTTYVTDELTKLGIRNARLFPVSSKQSLSEKVKQLPLNGQMEAFESQFYSFIHHDLASLTIDSALWDMKRAYETMEHYISSITLDEADKEQQKERIKQDQTQAATYVRTYETDVYMQQLEQRIEKQLYYVIERLSIRYHDMFKEMFNPTTITENGRKATAELRNALENLIEYIQFELNQELQAVSLRMERHTLRLANEVYQAMHQRNKEINSLFALPDQFDYELYTPDYEEKMPAIQMKLFQPIIGKYKGTKAFFVQNEKETMKEELYQMLLPSVEKFIQANQERMVSGYKEQWQELIKVMKESTIQRLEQQVSNYFTILAAPAELPRLDDTLEQLEKLIMEEKVGVDI</sequence>
<dbReference type="Pfam" id="PF00350">
    <property type="entry name" value="Dynamin_N"/>
    <property type="match status" value="2"/>
</dbReference>
<organism evidence="8 9">
    <name type="scientific">Oceanobacillus indicireducens</name>
    <dbReference type="NCBI Taxonomy" id="1004261"/>
    <lineage>
        <taxon>Bacteria</taxon>
        <taxon>Bacillati</taxon>
        <taxon>Bacillota</taxon>
        <taxon>Bacilli</taxon>
        <taxon>Bacillales</taxon>
        <taxon>Bacillaceae</taxon>
        <taxon>Oceanobacillus</taxon>
    </lineage>
</organism>
<evidence type="ECO:0000313" key="9">
    <source>
        <dbReference type="Proteomes" id="UP000624041"/>
    </source>
</evidence>
<feature type="domain" description="Dynamin N-terminal" evidence="7">
    <location>
        <begin position="50"/>
        <end position="202"/>
    </location>
</feature>
<dbReference type="CDD" id="cd09912">
    <property type="entry name" value="DLP_2"/>
    <property type="match status" value="2"/>
</dbReference>
<dbReference type="GO" id="GO:0003924">
    <property type="term" value="F:GTPase activity"/>
    <property type="evidence" value="ECO:0007669"/>
    <property type="project" value="InterPro"/>
</dbReference>
<accession>A0A918D2L1</accession>
<keyword evidence="6" id="KW-0175">Coiled coil</keyword>
<name>A0A918D2L1_9BACI</name>
<dbReference type="Proteomes" id="UP000624041">
    <property type="component" value="Unassembled WGS sequence"/>
</dbReference>
<keyword evidence="3" id="KW-0378">Hydrolase</keyword>
<evidence type="ECO:0000256" key="5">
    <source>
        <dbReference type="ARBA" id="ARBA00023136"/>
    </source>
</evidence>
<dbReference type="AlphaFoldDB" id="A0A918D2L1"/>
<evidence type="ECO:0000313" key="8">
    <source>
        <dbReference type="EMBL" id="GGN59247.1"/>
    </source>
</evidence>
<feature type="domain" description="Dynamin N-terminal" evidence="7">
    <location>
        <begin position="625"/>
        <end position="849"/>
    </location>
</feature>
<proteinExistence type="predicted"/>
<evidence type="ECO:0000256" key="2">
    <source>
        <dbReference type="ARBA" id="ARBA00022741"/>
    </source>
</evidence>
<dbReference type="RefSeq" id="WP_188857292.1">
    <property type="nucleotide sequence ID" value="NZ_BMOS01000014.1"/>
</dbReference>
<dbReference type="Gene3D" id="3.40.50.300">
    <property type="entry name" value="P-loop containing nucleotide triphosphate hydrolases"/>
    <property type="match status" value="2"/>
</dbReference>
<gene>
    <name evidence="8" type="ORF">GCM10007971_22160</name>
</gene>
<dbReference type="PANTHER" id="PTHR10465:SF0">
    <property type="entry name" value="SARCALUMENIN"/>
    <property type="match status" value="1"/>
</dbReference>
<dbReference type="InterPro" id="IPR027094">
    <property type="entry name" value="Mitofusin_fam"/>
</dbReference>
<keyword evidence="2" id="KW-0547">Nucleotide-binding</keyword>
<feature type="coiled-coil region" evidence="6">
    <location>
        <begin position="275"/>
        <end position="329"/>
    </location>
</feature>